<dbReference type="Proteomes" id="UP000273158">
    <property type="component" value="Unassembled WGS sequence"/>
</dbReference>
<gene>
    <name evidence="1" type="ORF">C7474_2961</name>
</gene>
<sequence>MSEPDRASAWATTRALTLRDVVRAAAQDASGEILNDYSRDWSVNAMPPRTTWAMYLSADSRTYKYLCFDLDSSRGNAPYDAGRLSLWLDELNVPHLVCESGPTGGRHVWVGLAAAVDGAAVRDLALLATQLLPSLDPTPLLNPATGCVRPPGAPHRLGGVSVALGPLAPFTTQPVPPEAVTDLAAFLVDAGAELPTVELAALHGMAVDQDGHPYIAGPKRALSPRVAALIDETPAADASYTLASVLAGCAHSRWRYADVLELVDSPAFEHVRTMRTKRGQERTPRTATGRARTLTNAWNNAVRYVASHPLNGAGDDADYLARSNRAVAAVERAQERADAMPGLWGADRASSAARRHTGTHSTRAVLDALCLYIAQSAQLTVETDVRRLSADTGYGRTTVHTALQRLSQPVTDDPESAWIVRVGDPEGPHGQRYRLSQKFSTENYPHDRTQVPARPAGPPAQPTRAYWLSHLHNRLRPLRHDTFAAPRSLGRTAGIIYAALHPDAIATVDELRTTTGLDAQRIRKALDRLTSHGLAHRGPAGWIRGDHDSLDQAADALDVAGYLERRRAAYGNERARWEWWNAELTWMRKPNKKRRGRRAATGVALFAQNDRPDYARYPRGPDGRGDHKQALQLVRAGILSPAATLDAA</sequence>
<protein>
    <recommendedName>
        <fullName evidence="3">MarR family protein</fullName>
    </recommendedName>
</protein>
<dbReference type="RefSeq" id="WP_121061253.1">
    <property type="nucleotide sequence ID" value="NZ_RCDB01000005.1"/>
</dbReference>
<evidence type="ECO:0000313" key="1">
    <source>
        <dbReference type="EMBL" id="RLK46423.1"/>
    </source>
</evidence>
<dbReference type="AlphaFoldDB" id="A0A498BQJ7"/>
<dbReference type="OrthoDB" id="3211423at2"/>
<reference evidence="1 2" key="1">
    <citation type="journal article" date="2015" name="Stand. Genomic Sci.">
        <title>Genomic Encyclopedia of Bacterial and Archaeal Type Strains, Phase III: the genomes of soil and plant-associated and newly described type strains.</title>
        <authorList>
            <person name="Whitman W.B."/>
            <person name="Woyke T."/>
            <person name="Klenk H.P."/>
            <person name="Zhou Y."/>
            <person name="Lilburn T.G."/>
            <person name="Beck B.J."/>
            <person name="De Vos P."/>
            <person name="Vandamme P."/>
            <person name="Eisen J.A."/>
            <person name="Garrity G."/>
            <person name="Hugenholtz P."/>
            <person name="Kyrpides N.C."/>
        </authorList>
    </citation>
    <scope>NUCLEOTIDE SEQUENCE [LARGE SCALE GENOMIC DNA]</scope>
    <source>
        <strain evidence="1 2">S2T63</strain>
    </source>
</reference>
<evidence type="ECO:0008006" key="3">
    <source>
        <dbReference type="Google" id="ProtNLM"/>
    </source>
</evidence>
<organism evidence="1 2">
    <name type="scientific">Microbacterium telephonicum</name>
    <dbReference type="NCBI Taxonomy" id="1714841"/>
    <lineage>
        <taxon>Bacteria</taxon>
        <taxon>Bacillati</taxon>
        <taxon>Actinomycetota</taxon>
        <taxon>Actinomycetes</taxon>
        <taxon>Micrococcales</taxon>
        <taxon>Microbacteriaceae</taxon>
        <taxon>Microbacterium</taxon>
    </lineage>
</organism>
<dbReference type="EMBL" id="RCDB01000005">
    <property type="protein sequence ID" value="RLK46423.1"/>
    <property type="molecule type" value="Genomic_DNA"/>
</dbReference>
<comment type="caution">
    <text evidence="1">The sequence shown here is derived from an EMBL/GenBank/DDBJ whole genome shotgun (WGS) entry which is preliminary data.</text>
</comment>
<name>A0A498BQJ7_9MICO</name>
<proteinExistence type="predicted"/>
<accession>A0A498BQJ7</accession>
<keyword evidence="2" id="KW-1185">Reference proteome</keyword>
<evidence type="ECO:0000313" key="2">
    <source>
        <dbReference type="Proteomes" id="UP000273158"/>
    </source>
</evidence>